<evidence type="ECO:0000256" key="4">
    <source>
        <dbReference type="ARBA" id="ARBA00022989"/>
    </source>
</evidence>
<dbReference type="EnsemblProtists" id="PYU1_T001831">
    <property type="protein sequence ID" value="PYU1_T001831"/>
    <property type="gene ID" value="PYU1_G001829"/>
</dbReference>
<dbReference type="GO" id="GO:0016020">
    <property type="term" value="C:membrane"/>
    <property type="evidence" value="ECO:0007669"/>
    <property type="project" value="UniProtKB-SubCell"/>
</dbReference>
<evidence type="ECO:0000256" key="6">
    <source>
        <dbReference type="SAM" id="MobiDB-lite"/>
    </source>
</evidence>
<evidence type="ECO:0000256" key="3">
    <source>
        <dbReference type="ARBA" id="ARBA00022692"/>
    </source>
</evidence>
<evidence type="ECO:0000256" key="2">
    <source>
        <dbReference type="ARBA" id="ARBA00022448"/>
    </source>
</evidence>
<reference evidence="8" key="3">
    <citation type="submission" date="2015-02" db="UniProtKB">
        <authorList>
            <consortium name="EnsemblProtists"/>
        </authorList>
    </citation>
    <scope>IDENTIFICATION</scope>
    <source>
        <strain evidence="8">DAOM BR144</strain>
    </source>
</reference>
<organism evidence="8 9">
    <name type="scientific">Globisporangium ultimum (strain ATCC 200006 / CBS 805.95 / DAOM BR144)</name>
    <name type="common">Pythium ultimum</name>
    <dbReference type="NCBI Taxonomy" id="431595"/>
    <lineage>
        <taxon>Eukaryota</taxon>
        <taxon>Sar</taxon>
        <taxon>Stramenopiles</taxon>
        <taxon>Oomycota</taxon>
        <taxon>Peronosporomycetes</taxon>
        <taxon>Pythiales</taxon>
        <taxon>Pythiaceae</taxon>
        <taxon>Globisporangium</taxon>
    </lineage>
</organism>
<dbReference type="Proteomes" id="UP000019132">
    <property type="component" value="Unassembled WGS sequence"/>
</dbReference>
<dbReference type="SUPFAM" id="SSF161111">
    <property type="entry name" value="Cation efflux protein transmembrane domain-like"/>
    <property type="match status" value="1"/>
</dbReference>
<protein>
    <recommendedName>
        <fullName evidence="7">Cation efflux protein transmembrane domain-containing protein</fullName>
    </recommendedName>
</protein>
<feature type="compositionally biased region" description="Polar residues" evidence="6">
    <location>
        <begin position="22"/>
        <end position="33"/>
    </location>
</feature>
<dbReference type="Gene3D" id="1.20.1510.10">
    <property type="entry name" value="Cation efflux protein transmembrane domain"/>
    <property type="match status" value="1"/>
</dbReference>
<accession>K3WA40</accession>
<dbReference type="HOGENOM" id="CLU_2202322_0_0_1"/>
<evidence type="ECO:0000313" key="9">
    <source>
        <dbReference type="Proteomes" id="UP000019132"/>
    </source>
</evidence>
<keyword evidence="5" id="KW-0472">Membrane</keyword>
<keyword evidence="2" id="KW-0813">Transport</keyword>
<evidence type="ECO:0000259" key="7">
    <source>
        <dbReference type="Pfam" id="PF01545"/>
    </source>
</evidence>
<comment type="subcellular location">
    <subcellularLocation>
        <location evidence="1">Membrane</location>
        <topology evidence="1">Multi-pass membrane protein</topology>
    </subcellularLocation>
</comment>
<dbReference type="PANTHER" id="PTHR43840">
    <property type="entry name" value="MITOCHONDRIAL METAL TRANSPORTER 1-RELATED"/>
    <property type="match status" value="1"/>
</dbReference>
<dbReference type="InterPro" id="IPR058533">
    <property type="entry name" value="Cation_efflux_TM"/>
</dbReference>
<dbReference type="VEuPathDB" id="FungiDB:PYU1_G001829"/>
<dbReference type="EMBL" id="GL376634">
    <property type="status" value="NOT_ANNOTATED_CDS"/>
    <property type="molecule type" value="Genomic_DNA"/>
</dbReference>
<evidence type="ECO:0000313" key="8">
    <source>
        <dbReference type="EnsemblProtists" id="PYU1_T001831"/>
    </source>
</evidence>
<feature type="domain" description="Cation efflux protein transmembrane" evidence="7">
    <location>
        <begin position="43"/>
        <end position="102"/>
    </location>
</feature>
<evidence type="ECO:0000256" key="5">
    <source>
        <dbReference type="ARBA" id="ARBA00023136"/>
    </source>
</evidence>
<dbReference type="AlphaFoldDB" id="K3WA40"/>
<dbReference type="InParanoid" id="K3WA40"/>
<dbReference type="STRING" id="431595.K3WA40"/>
<dbReference type="PANTHER" id="PTHR43840:SF15">
    <property type="entry name" value="MITOCHONDRIAL METAL TRANSPORTER 1-RELATED"/>
    <property type="match status" value="1"/>
</dbReference>
<keyword evidence="9" id="KW-1185">Reference proteome</keyword>
<proteinExistence type="predicted"/>
<dbReference type="InterPro" id="IPR027469">
    <property type="entry name" value="Cation_efflux_TMD_sf"/>
</dbReference>
<dbReference type="InterPro" id="IPR050291">
    <property type="entry name" value="CDF_Transporter"/>
</dbReference>
<dbReference type="Pfam" id="PF01545">
    <property type="entry name" value="Cation_efflux"/>
    <property type="match status" value="1"/>
</dbReference>
<sequence length="108" mass="11747">MYADEKSTTFPSGNDNVDDESNALSETHPTNQGDEAIKITRLGMYVNLSMALSKGTLGIATHSNALIADAVHSLSDLLSDFVTLWSVKVARLPPDPKHPYGKCTVQWE</sequence>
<dbReference type="GO" id="GO:0008324">
    <property type="term" value="F:monoatomic cation transmembrane transporter activity"/>
    <property type="evidence" value="ECO:0007669"/>
    <property type="project" value="InterPro"/>
</dbReference>
<keyword evidence="3" id="KW-0812">Transmembrane</keyword>
<feature type="region of interest" description="Disordered" evidence="6">
    <location>
        <begin position="1"/>
        <end position="33"/>
    </location>
</feature>
<reference evidence="9" key="1">
    <citation type="journal article" date="2010" name="Genome Biol.">
        <title>Genome sequence of the necrotrophic plant pathogen Pythium ultimum reveals original pathogenicity mechanisms and effector repertoire.</title>
        <authorList>
            <person name="Levesque C.A."/>
            <person name="Brouwer H."/>
            <person name="Cano L."/>
            <person name="Hamilton J.P."/>
            <person name="Holt C."/>
            <person name="Huitema E."/>
            <person name="Raffaele S."/>
            <person name="Robideau G.P."/>
            <person name="Thines M."/>
            <person name="Win J."/>
            <person name="Zerillo M.M."/>
            <person name="Beakes G.W."/>
            <person name="Boore J.L."/>
            <person name="Busam D."/>
            <person name="Dumas B."/>
            <person name="Ferriera S."/>
            <person name="Fuerstenberg S.I."/>
            <person name="Gachon C.M."/>
            <person name="Gaulin E."/>
            <person name="Govers F."/>
            <person name="Grenville-Briggs L."/>
            <person name="Horner N."/>
            <person name="Hostetler J."/>
            <person name="Jiang R.H."/>
            <person name="Johnson J."/>
            <person name="Krajaejun T."/>
            <person name="Lin H."/>
            <person name="Meijer H.J."/>
            <person name="Moore B."/>
            <person name="Morris P."/>
            <person name="Phuntmart V."/>
            <person name="Puiu D."/>
            <person name="Shetty J."/>
            <person name="Stajich J.E."/>
            <person name="Tripathy S."/>
            <person name="Wawra S."/>
            <person name="van West P."/>
            <person name="Whitty B.R."/>
            <person name="Coutinho P.M."/>
            <person name="Henrissat B."/>
            <person name="Martin F."/>
            <person name="Thomas P.D."/>
            <person name="Tyler B.M."/>
            <person name="De Vries R.P."/>
            <person name="Kamoun S."/>
            <person name="Yandell M."/>
            <person name="Tisserat N."/>
            <person name="Buell C.R."/>
        </authorList>
    </citation>
    <scope>NUCLEOTIDE SEQUENCE</scope>
    <source>
        <strain evidence="9">DAOM:BR144</strain>
    </source>
</reference>
<name>K3WA40_GLOUD</name>
<evidence type="ECO:0000256" key="1">
    <source>
        <dbReference type="ARBA" id="ARBA00004141"/>
    </source>
</evidence>
<reference evidence="9" key="2">
    <citation type="submission" date="2010-04" db="EMBL/GenBank/DDBJ databases">
        <authorList>
            <person name="Buell R."/>
            <person name="Hamilton J."/>
            <person name="Hostetler J."/>
        </authorList>
    </citation>
    <scope>NUCLEOTIDE SEQUENCE [LARGE SCALE GENOMIC DNA]</scope>
    <source>
        <strain evidence="9">DAOM:BR144</strain>
    </source>
</reference>
<dbReference type="eggNOG" id="KOG1485">
    <property type="taxonomic scope" value="Eukaryota"/>
</dbReference>
<keyword evidence="4" id="KW-1133">Transmembrane helix</keyword>